<dbReference type="EMBL" id="BMAW01002146">
    <property type="protein sequence ID" value="GFS77221.1"/>
    <property type="molecule type" value="Genomic_DNA"/>
</dbReference>
<dbReference type="AlphaFoldDB" id="A0A8X6T390"/>
<comment type="caution">
    <text evidence="2">The sequence shown here is derived from an EMBL/GenBank/DDBJ whole genome shotgun (WGS) entry which is preliminary data.</text>
</comment>
<keyword evidence="2" id="KW-0378">Hydrolase</keyword>
<dbReference type="EMBL" id="BMAW01074485">
    <property type="protein sequence ID" value="GFT92405.1"/>
    <property type="molecule type" value="Genomic_DNA"/>
</dbReference>
<feature type="domain" description="DUF6570" evidence="1">
    <location>
        <begin position="4"/>
        <end position="70"/>
    </location>
</feature>
<keyword evidence="2" id="KW-0347">Helicase</keyword>
<dbReference type="EMBL" id="BMAW01036887">
    <property type="protein sequence ID" value="GFU46283.1"/>
    <property type="molecule type" value="Genomic_DNA"/>
</dbReference>
<name>A0A8X6T390_NEPPI</name>
<proteinExistence type="predicted"/>
<dbReference type="OrthoDB" id="6425635at2759"/>
<evidence type="ECO:0000313" key="5">
    <source>
        <dbReference type="Proteomes" id="UP000887013"/>
    </source>
</evidence>
<evidence type="ECO:0000313" key="2">
    <source>
        <dbReference type="EMBL" id="GFS77221.1"/>
    </source>
</evidence>
<keyword evidence="2" id="KW-0067">ATP-binding</keyword>
<evidence type="ECO:0000259" key="1">
    <source>
        <dbReference type="Pfam" id="PF20209"/>
    </source>
</evidence>
<evidence type="ECO:0000313" key="3">
    <source>
        <dbReference type="EMBL" id="GFT92405.1"/>
    </source>
</evidence>
<gene>
    <name evidence="2" type="primary">pif1_97</name>
    <name evidence="4" type="ORF">NPIL_180021</name>
    <name evidence="2" type="ORF">NPIL_570551</name>
    <name evidence="3" type="ORF">NPIL_682491</name>
</gene>
<dbReference type="Pfam" id="PF20209">
    <property type="entry name" value="DUF6570"/>
    <property type="match status" value="1"/>
</dbReference>
<sequence length="75" mass="8600">MQEKLLALTQPELRLLQRIILYVKVIQYGGRFGQYGFKDNAVLFALDIFQVSEKLPDMLPRSSENASVVIVTETR</sequence>
<evidence type="ECO:0000313" key="4">
    <source>
        <dbReference type="EMBL" id="GFU46283.1"/>
    </source>
</evidence>
<keyword evidence="5" id="KW-1185">Reference proteome</keyword>
<dbReference type="GO" id="GO:0004386">
    <property type="term" value="F:helicase activity"/>
    <property type="evidence" value="ECO:0007669"/>
    <property type="project" value="UniProtKB-KW"/>
</dbReference>
<dbReference type="InterPro" id="IPR046700">
    <property type="entry name" value="DUF6570"/>
</dbReference>
<dbReference type="Proteomes" id="UP000887013">
    <property type="component" value="Unassembled WGS sequence"/>
</dbReference>
<organism evidence="2 5">
    <name type="scientific">Nephila pilipes</name>
    <name type="common">Giant wood spider</name>
    <name type="synonym">Nephila maculata</name>
    <dbReference type="NCBI Taxonomy" id="299642"/>
    <lineage>
        <taxon>Eukaryota</taxon>
        <taxon>Metazoa</taxon>
        <taxon>Ecdysozoa</taxon>
        <taxon>Arthropoda</taxon>
        <taxon>Chelicerata</taxon>
        <taxon>Arachnida</taxon>
        <taxon>Araneae</taxon>
        <taxon>Araneomorphae</taxon>
        <taxon>Entelegynae</taxon>
        <taxon>Araneoidea</taxon>
        <taxon>Nephilidae</taxon>
        <taxon>Nephila</taxon>
    </lineage>
</organism>
<accession>A0A8X6T390</accession>
<reference evidence="2" key="1">
    <citation type="submission" date="2020-08" db="EMBL/GenBank/DDBJ databases">
        <title>Multicomponent nature underlies the extraordinary mechanical properties of spider dragline silk.</title>
        <authorList>
            <person name="Kono N."/>
            <person name="Nakamura H."/>
            <person name="Mori M."/>
            <person name="Yoshida Y."/>
            <person name="Ohtoshi R."/>
            <person name="Malay A.D."/>
            <person name="Moran D.A.P."/>
            <person name="Tomita M."/>
            <person name="Numata K."/>
            <person name="Arakawa K."/>
        </authorList>
    </citation>
    <scope>NUCLEOTIDE SEQUENCE</scope>
</reference>
<keyword evidence="2" id="KW-0547">Nucleotide-binding</keyword>
<protein>
    <submittedName>
        <fullName evidence="2">ATP-dependent DNA helicase</fullName>
    </submittedName>
</protein>